<evidence type="ECO:0000259" key="2">
    <source>
        <dbReference type="PROSITE" id="PS50994"/>
    </source>
</evidence>
<dbReference type="OrthoDB" id="501284at2"/>
<evidence type="ECO:0000313" key="4">
    <source>
        <dbReference type="EMBL" id="ELR65880.1"/>
    </source>
</evidence>
<protein>
    <recommendedName>
        <fullName evidence="6">Transposase</fullName>
    </recommendedName>
</protein>
<dbReference type="InterPro" id="IPR015378">
    <property type="entry name" value="Transposase-like_Mu_C"/>
</dbReference>
<dbReference type="InterPro" id="IPR009004">
    <property type="entry name" value="Transposase_Mu_C"/>
</dbReference>
<proteinExistence type="predicted"/>
<dbReference type="InterPro" id="IPR012337">
    <property type="entry name" value="RNaseH-like_sf"/>
</dbReference>
<gene>
    <name evidence="4" type="ORF">C942_00967</name>
</gene>
<name>L8JAI6_9GAMM</name>
<feature type="domain" description="HTH Mu-type" evidence="3">
    <location>
        <begin position="1"/>
        <end position="62"/>
    </location>
</feature>
<dbReference type="InterPro" id="IPR001584">
    <property type="entry name" value="Integrase_cat-core"/>
</dbReference>
<dbReference type="Proteomes" id="UP000011134">
    <property type="component" value="Unassembled WGS sequence"/>
</dbReference>
<feature type="region of interest" description="Disordered" evidence="1">
    <location>
        <begin position="714"/>
        <end position="734"/>
    </location>
</feature>
<dbReference type="SUPFAM" id="SSF53098">
    <property type="entry name" value="Ribonuclease H-like"/>
    <property type="match status" value="1"/>
</dbReference>
<dbReference type="Pfam" id="PF09299">
    <property type="entry name" value="Mu-transpos_C"/>
    <property type="match status" value="1"/>
</dbReference>
<evidence type="ECO:0000256" key="1">
    <source>
        <dbReference type="SAM" id="MobiDB-lite"/>
    </source>
</evidence>
<dbReference type="PROSITE" id="PS51702">
    <property type="entry name" value="HTH_MU"/>
    <property type="match status" value="1"/>
</dbReference>
<keyword evidence="5" id="KW-1185">Reference proteome</keyword>
<reference evidence="4 5" key="1">
    <citation type="submission" date="2012-12" db="EMBL/GenBank/DDBJ databases">
        <title>Genome Assembly of Photobacterium sp. AK15.</title>
        <authorList>
            <person name="Khatri I."/>
            <person name="Vaidya B."/>
            <person name="Srinivas T.N.R."/>
            <person name="Subramanian S."/>
            <person name="Pinnaka A."/>
        </authorList>
    </citation>
    <scope>NUCLEOTIDE SEQUENCE [LARGE SCALE GENOMIC DNA]</scope>
    <source>
        <strain evidence="4 5">AK15</strain>
    </source>
</reference>
<dbReference type="RefSeq" id="WP_007466022.1">
    <property type="nucleotide sequence ID" value="NZ_AMZO01000016.1"/>
</dbReference>
<evidence type="ECO:0008006" key="6">
    <source>
        <dbReference type="Google" id="ProtNLM"/>
    </source>
</evidence>
<dbReference type="InterPro" id="IPR036397">
    <property type="entry name" value="RNaseH_sf"/>
</dbReference>
<dbReference type="AlphaFoldDB" id="L8JAI6"/>
<evidence type="ECO:0000313" key="5">
    <source>
        <dbReference type="Proteomes" id="UP000011134"/>
    </source>
</evidence>
<evidence type="ECO:0000259" key="3">
    <source>
        <dbReference type="PROSITE" id="PS51702"/>
    </source>
</evidence>
<comment type="caution">
    <text evidence="4">The sequence shown here is derived from an EMBL/GenBank/DDBJ whole genome shotgun (WGS) entry which is preliminary data.</text>
</comment>
<dbReference type="PROSITE" id="PS50994">
    <property type="entry name" value="INTEGRASE"/>
    <property type="match status" value="1"/>
</dbReference>
<dbReference type="InterPro" id="IPR036388">
    <property type="entry name" value="WH-like_DNA-bd_sf"/>
</dbReference>
<dbReference type="Gene3D" id="1.10.10.10">
    <property type="entry name" value="Winged helix-like DNA-binding domain superfamily/Winged helix DNA-binding domain"/>
    <property type="match status" value="1"/>
</dbReference>
<dbReference type="Pfam" id="PF00665">
    <property type="entry name" value="rve"/>
    <property type="match status" value="1"/>
</dbReference>
<dbReference type="GO" id="GO:0003677">
    <property type="term" value="F:DNA binding"/>
    <property type="evidence" value="ECO:0007669"/>
    <property type="project" value="InterPro"/>
</dbReference>
<dbReference type="PANTHER" id="PTHR35004:SF7">
    <property type="entry name" value="INTEGRASE PROTEIN"/>
    <property type="match status" value="1"/>
</dbReference>
<dbReference type="PANTHER" id="PTHR35004">
    <property type="entry name" value="TRANSPOSASE RV3428C-RELATED"/>
    <property type="match status" value="1"/>
</dbReference>
<dbReference type="SUPFAM" id="SSF46955">
    <property type="entry name" value="Putative DNA-binding domain"/>
    <property type="match status" value="1"/>
</dbReference>
<dbReference type="EMBL" id="AMZO01000016">
    <property type="protein sequence ID" value="ELR65880.1"/>
    <property type="molecule type" value="Genomic_DNA"/>
</dbReference>
<dbReference type="GO" id="GO:0015074">
    <property type="term" value="P:DNA integration"/>
    <property type="evidence" value="ECO:0007669"/>
    <property type="project" value="InterPro"/>
</dbReference>
<organism evidence="4 5">
    <name type="scientific">Photobacterium marinum</name>
    <dbReference type="NCBI Taxonomy" id="1056511"/>
    <lineage>
        <taxon>Bacteria</taxon>
        <taxon>Pseudomonadati</taxon>
        <taxon>Pseudomonadota</taxon>
        <taxon>Gammaproteobacteria</taxon>
        <taxon>Vibrionales</taxon>
        <taxon>Vibrionaceae</taxon>
        <taxon>Photobacterium</taxon>
    </lineage>
</organism>
<dbReference type="InterPro" id="IPR003314">
    <property type="entry name" value="Mu-type_HTH"/>
</dbReference>
<accession>L8JAI6</accession>
<dbReference type="PATRIC" id="fig|1056511.3.peg.2460"/>
<dbReference type="InterPro" id="IPR009061">
    <property type="entry name" value="DNA-bd_dom_put_sf"/>
</dbReference>
<feature type="domain" description="Integrase catalytic" evidence="2">
    <location>
        <begin position="281"/>
        <end position="475"/>
    </location>
</feature>
<sequence length="734" mass="82706">MSDWLTAQEIAQSIGVTDRAVRKRANNESWPFRIDGRSRRFALNALPETYRAKIAEAMAKEKAKTSAHFVKGKALADRNLLGNQLSDRNQSESGQSGAAELMQLTGKAKLRAECKLAILSSWRSYLKPYIASNQKVEGEKAFAVLYNNHEIEYANDIYSVINSIAWNSPRRWQKTLEEKGAAALGGQYSSVKQHLIDQQPTLRDFCIGVMYHDPDIKATNLLKAITGQNHVGGNDWNIPSKSSVRRWMTEFALQNPLAMAHRKNPERFKGSNKVSWGNASESITHINQLWELDSTPSDVLLTDGRHSIIGAIDVYSRRVIVIVHKTSSAESICMMLRKGMLRFGVPEMVKIDNGKDYQSKRVTAVLSALNIDVATTNPFSGNEKSHIERFFRTWSHGISKLLPGYGGHNVAEREKIRNRVSFADRITKKGSADIEVSLSSKELQEIIDQWITHAYEHDHHRTIKTTPFDRWNEQRTLIRKIENERALDLLLSPIPASGGRAAGVRTVNNDVGILVGGISYFAPELGPFIGEEVFCSWDPTDIGRLYVFTGKDMGFICIAENPQMAGSSISLAELSKAAQALQNEERKKQTLQLRRAARKVSIDEAMTNYVKARASENQGVEPFPQPTTTDLGECYQAAVDATQHTPAKQGISDDEFKRRRAEQIAEQNAAQKVINEGPRFRSEFDEFQYLFRQKQLRSLSHEEIVRFENYRKQNPSQAKMMEKMLGSSEEKASR</sequence>
<dbReference type="SUPFAM" id="SSF50610">
    <property type="entry name" value="mu transposase, C-terminal domain"/>
    <property type="match status" value="1"/>
</dbReference>
<dbReference type="Gene3D" id="3.30.420.10">
    <property type="entry name" value="Ribonuclease H-like superfamily/Ribonuclease H"/>
    <property type="match status" value="1"/>
</dbReference>